<accession>A0A2T7GCF6</accession>
<dbReference type="PROSITE" id="PS51257">
    <property type="entry name" value="PROKAR_LIPOPROTEIN"/>
    <property type="match status" value="1"/>
</dbReference>
<dbReference type="AlphaFoldDB" id="A0A2T7GCF6"/>
<reference evidence="1 2" key="1">
    <citation type="submission" date="2018-04" db="EMBL/GenBank/DDBJ databases">
        <title>Pelagivirga bohaiensis gen. nov., sp. nov., a bacterium isolated from the Bohai Sea.</title>
        <authorList>
            <person name="Ji X."/>
        </authorList>
    </citation>
    <scope>NUCLEOTIDE SEQUENCE [LARGE SCALE GENOMIC DNA]</scope>
    <source>
        <strain evidence="1 2">BH-SD19</strain>
    </source>
</reference>
<dbReference type="Proteomes" id="UP000244446">
    <property type="component" value="Unassembled WGS sequence"/>
</dbReference>
<organism evidence="1 2">
    <name type="scientific">Pelagivirga sediminicola</name>
    <dbReference type="NCBI Taxonomy" id="2170575"/>
    <lineage>
        <taxon>Bacteria</taxon>
        <taxon>Pseudomonadati</taxon>
        <taxon>Pseudomonadota</taxon>
        <taxon>Alphaproteobacteria</taxon>
        <taxon>Rhodobacterales</taxon>
        <taxon>Paracoccaceae</taxon>
        <taxon>Pelagivirga</taxon>
    </lineage>
</organism>
<sequence>MKHIVILGMIVALAGCGGANRFKDRPQRGVSAATPFYAPSASGPLRSACLASDRKARSDRLCGCIQAVADQHLSRGDQARAVKFYRDPQSAQDIRQSSRESDKRFWKSYSEYGTQAARICT</sequence>
<name>A0A2T7GCF6_9RHOB</name>
<evidence type="ECO:0000313" key="2">
    <source>
        <dbReference type="Proteomes" id="UP000244446"/>
    </source>
</evidence>
<dbReference type="RefSeq" id="WP_108690829.1">
    <property type="nucleotide sequence ID" value="NZ_QCYH01000001.1"/>
</dbReference>
<comment type="caution">
    <text evidence="1">The sequence shown here is derived from an EMBL/GenBank/DDBJ whole genome shotgun (WGS) entry which is preliminary data.</text>
</comment>
<dbReference type="EMBL" id="QCYH01000001">
    <property type="protein sequence ID" value="PVA12084.1"/>
    <property type="molecule type" value="Genomic_DNA"/>
</dbReference>
<evidence type="ECO:0000313" key="1">
    <source>
        <dbReference type="EMBL" id="PVA12084.1"/>
    </source>
</evidence>
<keyword evidence="2" id="KW-1185">Reference proteome</keyword>
<proteinExistence type="predicted"/>
<gene>
    <name evidence="1" type="ORF">DC366_02490</name>
</gene>
<evidence type="ECO:0008006" key="3">
    <source>
        <dbReference type="Google" id="ProtNLM"/>
    </source>
</evidence>
<dbReference type="OrthoDB" id="7659053at2"/>
<protein>
    <recommendedName>
        <fullName evidence="3">Arginine transporter</fullName>
    </recommendedName>
</protein>